<evidence type="ECO:0000313" key="2">
    <source>
        <dbReference type="Proteomes" id="UP001165960"/>
    </source>
</evidence>
<gene>
    <name evidence="1" type="ORF">DSO57_1030210</name>
</gene>
<keyword evidence="2" id="KW-1185">Reference proteome</keyword>
<comment type="caution">
    <text evidence="1">The sequence shown here is derived from an EMBL/GenBank/DDBJ whole genome shotgun (WGS) entry which is preliminary data.</text>
</comment>
<evidence type="ECO:0000313" key="1">
    <source>
        <dbReference type="EMBL" id="KAJ9076008.1"/>
    </source>
</evidence>
<dbReference type="Proteomes" id="UP001165960">
    <property type="component" value="Unassembled WGS sequence"/>
</dbReference>
<sequence length="90" mass="9661">MNPLVLFTTALLNIQLLSAASSGGAGVKASNKGRYREKTETGDINQLGSYNINQGHGENSANESNTGIRYPHQTKQPGEKRKPFGADEDV</sequence>
<name>A0ACC2TN91_9FUNG</name>
<organism evidence="1 2">
    <name type="scientific">Entomophthora muscae</name>
    <dbReference type="NCBI Taxonomy" id="34485"/>
    <lineage>
        <taxon>Eukaryota</taxon>
        <taxon>Fungi</taxon>
        <taxon>Fungi incertae sedis</taxon>
        <taxon>Zoopagomycota</taxon>
        <taxon>Entomophthoromycotina</taxon>
        <taxon>Entomophthoromycetes</taxon>
        <taxon>Entomophthorales</taxon>
        <taxon>Entomophthoraceae</taxon>
        <taxon>Entomophthora</taxon>
    </lineage>
</organism>
<reference evidence="1" key="1">
    <citation type="submission" date="2022-04" db="EMBL/GenBank/DDBJ databases">
        <title>Genome of the entomopathogenic fungus Entomophthora muscae.</title>
        <authorList>
            <person name="Elya C."/>
            <person name="Lovett B.R."/>
            <person name="Lee E."/>
            <person name="Macias A.M."/>
            <person name="Hajek A.E."/>
            <person name="De Bivort B.L."/>
            <person name="Kasson M.T."/>
            <person name="De Fine Licht H.H."/>
            <person name="Stajich J.E."/>
        </authorList>
    </citation>
    <scope>NUCLEOTIDE SEQUENCE</scope>
    <source>
        <strain evidence="1">Berkeley</strain>
    </source>
</reference>
<accession>A0ACC2TN91</accession>
<proteinExistence type="predicted"/>
<protein>
    <submittedName>
        <fullName evidence="1">Uncharacterized protein</fullName>
    </submittedName>
</protein>
<dbReference type="EMBL" id="QTSX02002335">
    <property type="protein sequence ID" value="KAJ9076008.1"/>
    <property type="molecule type" value="Genomic_DNA"/>
</dbReference>